<evidence type="ECO:0000313" key="4">
    <source>
        <dbReference type="EMBL" id="WGT47974.1"/>
    </source>
</evidence>
<evidence type="ECO:0000313" key="5">
    <source>
        <dbReference type="Proteomes" id="UP001244136"/>
    </source>
</evidence>
<evidence type="ECO:0000259" key="2">
    <source>
        <dbReference type="Pfam" id="PF26381"/>
    </source>
</evidence>
<gene>
    <name evidence="4" type="ORF">QH948_04195</name>
</gene>
<feature type="compositionally biased region" description="Basic and acidic residues" evidence="1">
    <location>
        <begin position="1163"/>
        <end position="1174"/>
    </location>
</feature>
<sequence>MAAATSDPWAEGLTMTNLQLPLRDAIDIPRRVHDDDFVLQIQRAQEAPDQTLDDYVITASIAGSFEKGLGMVEAALASGTSKGAFIHGSFGSGKSHYLAVMHLLLAGNAHARALPGLQAQVAAHQSLLGRKLLAIDYHLIGAESFDSALFGGYLKTVKQRHPDAAAPVLHRSDALFDNADLLRAQLGDDAFFARFRSGGQASSGWGSFAATLTPALYDAARAKPAVDPDRQRVVADLVATYFPAYENTGTWLDISDGLLAMTTHAKGLGYDGIVLFLDELVLWLANHLRDTAFIQTETSKVAKLVETGIGALPIPLVSFVARQRNLKDFLGGGAVGAEQVALDDSFQWWEGRFEKIPLAAANLPEIVHKRLLTPTSDDGAAALAAAVNRVKANPVAFRHLLTDEANSNAVDFAQVYPFTPALVDAMIALSSIMQRERTALKIMSELLSEGRDELTVGDVIPVGDLFDVVVLGDAEPLTDDMKDLFRAARKFYTSKMRPYLLGRHGLTEADARSLPRTHPFRRDDRLAKTLLVAAIAPGATSLKDLTASKLAALNFGSVVAMIPGQEAGQVVRLAKDWSAEFGEITIGAQPGDPVISLALTGVDYDAVLAGVQTEDTHENRRRTLRGLLAEQLGATSSGALTSADYSLSHVWRGQKRDVDVVFGNVRDVRAMPDQALLAADGRWKLVVDFPFDDEGNPPADDVVRLVGLREDRRESDTIAWLPHFLTSARMDDIGKLVTLDYLLTGTHFDQYSTVLPVADREPARRQLTNQRDSLKQQIVAALRQAYGIDAATDDHLGDRVPEGNTFFTLAPDYTPQKPSAASFGEAVVAVLGGALDARYARHPRIDRGGDEVRRAEFTAVLDLVRSAMNKGGRLDTIDRPTANRVRRVIDAYGVGTLREVTYVLAPEHFTWHDTFTKAIAHDDATVATLRAALADIGMTSDAQDLLVLAWVALTDRQLRHYGGSVGVPGIGGLKNEFTLLEPELPTGDDWLLALARAKALFGLAADEHHLSSAAVQRVGDALNAKVRGLDRAVSDLVSELEAHAEVLGLSDVSPRLATAHRGADLVWALSTASDHVDRIRVLGEFELDDELQPLGRSLASASDVAARLKGANWQVVDQLEDLDGDVADHALRTLRVAAGREELHAGLGEALKAAAAEATSVLVERRPTAPRDSDGAAAAARAQREAEQERLRRQQEDLARRQREAAEQEARLRVERADLERQREEARLEAERIRREEEARIGQTHAVDVSDVRRLEDLLHQLTGELNHPVDGKTLKVSWRWQ</sequence>
<reference evidence="4 5" key="1">
    <citation type="journal article" date="2008" name="Int. J. Syst. Evol. Microbiol.">
        <title>Tessaracoccus flavescens sp. nov., isolated from marine sediment.</title>
        <authorList>
            <person name="Lee D.W."/>
            <person name="Lee S.D."/>
        </authorList>
    </citation>
    <scope>NUCLEOTIDE SEQUENCE [LARGE SCALE GENOMIC DNA]</scope>
    <source>
        <strain evidence="4 5">T21</strain>
    </source>
</reference>
<dbReference type="RefSeq" id="WP_281145638.1">
    <property type="nucleotide sequence ID" value="NZ_CP123967.1"/>
</dbReference>
<proteinExistence type="predicted"/>
<accession>A0ABY8PZT6</accession>
<protein>
    <recommendedName>
        <fullName evidence="6">Phage resistance protein</fullName>
    </recommendedName>
</protein>
<keyword evidence="5" id="KW-1185">Reference proteome</keyword>
<name>A0ABY8PZT6_9ACTN</name>
<organism evidence="4 5">
    <name type="scientific">Tessaracoccus lacteus</name>
    <dbReference type="NCBI Taxonomy" id="3041766"/>
    <lineage>
        <taxon>Bacteria</taxon>
        <taxon>Bacillati</taxon>
        <taxon>Actinomycetota</taxon>
        <taxon>Actinomycetes</taxon>
        <taxon>Propionibacteriales</taxon>
        <taxon>Propionibacteriaceae</taxon>
        <taxon>Tessaracoccus</taxon>
    </lineage>
</organism>
<evidence type="ECO:0000256" key="1">
    <source>
        <dbReference type="SAM" id="MobiDB-lite"/>
    </source>
</evidence>
<feature type="domain" description="ATPase PglY 5th" evidence="2">
    <location>
        <begin position="855"/>
        <end position="950"/>
    </location>
</feature>
<dbReference type="InterPro" id="IPR058748">
    <property type="entry name" value="PglY_5th"/>
</dbReference>
<dbReference type="InterPro" id="IPR058747">
    <property type="entry name" value="PglY_C"/>
</dbReference>
<feature type="compositionally biased region" description="Basic and acidic residues" evidence="1">
    <location>
        <begin position="1182"/>
        <end position="1209"/>
    </location>
</feature>
<evidence type="ECO:0000259" key="3">
    <source>
        <dbReference type="Pfam" id="PF26382"/>
    </source>
</evidence>
<dbReference type="Pfam" id="PF26381">
    <property type="entry name" value="BREX_PglY_5th"/>
    <property type="match status" value="1"/>
</dbReference>
<dbReference type="EMBL" id="CP123967">
    <property type="protein sequence ID" value="WGT47974.1"/>
    <property type="molecule type" value="Genomic_DNA"/>
</dbReference>
<dbReference type="Pfam" id="PF26382">
    <property type="entry name" value="BREX_PglY_6th"/>
    <property type="match status" value="1"/>
</dbReference>
<feature type="domain" description="ATPase PglY C-terminal" evidence="3">
    <location>
        <begin position="995"/>
        <end position="1167"/>
    </location>
</feature>
<dbReference type="Proteomes" id="UP001244136">
    <property type="component" value="Chromosome"/>
</dbReference>
<evidence type="ECO:0008006" key="6">
    <source>
        <dbReference type="Google" id="ProtNLM"/>
    </source>
</evidence>
<feature type="region of interest" description="Disordered" evidence="1">
    <location>
        <begin position="1163"/>
        <end position="1209"/>
    </location>
</feature>